<keyword evidence="3" id="KW-1185">Reference proteome</keyword>
<evidence type="ECO:0000313" key="2">
    <source>
        <dbReference type="EMBL" id="MFC5452976.1"/>
    </source>
</evidence>
<feature type="signal peptide" evidence="1">
    <location>
        <begin position="1"/>
        <end position="22"/>
    </location>
</feature>
<dbReference type="PROSITE" id="PS51257">
    <property type="entry name" value="PROKAR_LIPOPROTEIN"/>
    <property type="match status" value="1"/>
</dbReference>
<evidence type="ECO:0008006" key="4">
    <source>
        <dbReference type="Google" id="ProtNLM"/>
    </source>
</evidence>
<dbReference type="EMBL" id="JBHSMJ010000065">
    <property type="protein sequence ID" value="MFC5452976.1"/>
    <property type="molecule type" value="Genomic_DNA"/>
</dbReference>
<name>A0ABW0KJR6_9BACL</name>
<reference evidence="3" key="1">
    <citation type="journal article" date="2019" name="Int. J. Syst. Evol. Microbiol.">
        <title>The Global Catalogue of Microorganisms (GCM) 10K type strain sequencing project: providing services to taxonomists for standard genome sequencing and annotation.</title>
        <authorList>
            <consortium name="The Broad Institute Genomics Platform"/>
            <consortium name="The Broad Institute Genome Sequencing Center for Infectious Disease"/>
            <person name="Wu L."/>
            <person name="Ma J."/>
        </authorList>
    </citation>
    <scope>NUCLEOTIDE SEQUENCE [LARGE SCALE GENOMIC DNA]</scope>
    <source>
        <strain evidence="3">KACC 11904</strain>
    </source>
</reference>
<comment type="caution">
    <text evidence="2">The sequence shown here is derived from an EMBL/GenBank/DDBJ whole genome shotgun (WGS) entry which is preliminary data.</text>
</comment>
<sequence length="125" mass="13752">MKIKHIFAVAALTALLAGCGAAKTDSTVAATYKPTLDYQATVNGDTVVLNISTDLQLSLEHYDHERKQGEGHIHLFLDDGNKVIVTNKQYVLDHVPKGTHQVTLSLHNNDHTPYNVSKTISFEVK</sequence>
<dbReference type="RefSeq" id="WP_270879234.1">
    <property type="nucleotide sequence ID" value="NZ_JAQFVF010000023.1"/>
</dbReference>
<keyword evidence="1" id="KW-0732">Signal</keyword>
<evidence type="ECO:0000313" key="3">
    <source>
        <dbReference type="Proteomes" id="UP001596044"/>
    </source>
</evidence>
<dbReference type="Proteomes" id="UP001596044">
    <property type="component" value="Unassembled WGS sequence"/>
</dbReference>
<protein>
    <recommendedName>
        <fullName evidence="4">DUF4399 domain-containing protein</fullName>
    </recommendedName>
</protein>
<gene>
    <name evidence="2" type="ORF">ACFPOG_32710</name>
</gene>
<proteinExistence type="predicted"/>
<accession>A0ABW0KJR6</accession>
<evidence type="ECO:0000256" key="1">
    <source>
        <dbReference type="SAM" id="SignalP"/>
    </source>
</evidence>
<feature type="chain" id="PRO_5047461193" description="DUF4399 domain-containing protein" evidence="1">
    <location>
        <begin position="23"/>
        <end position="125"/>
    </location>
</feature>
<organism evidence="2 3">
    <name type="scientific">Paenibacillus aestuarii</name>
    <dbReference type="NCBI Taxonomy" id="516965"/>
    <lineage>
        <taxon>Bacteria</taxon>
        <taxon>Bacillati</taxon>
        <taxon>Bacillota</taxon>
        <taxon>Bacilli</taxon>
        <taxon>Bacillales</taxon>
        <taxon>Paenibacillaceae</taxon>
        <taxon>Paenibacillus</taxon>
    </lineage>
</organism>